<keyword evidence="2" id="KW-1185">Reference proteome</keyword>
<comment type="caution">
    <text evidence="1">The sequence shown here is derived from an EMBL/GenBank/DDBJ whole genome shotgun (WGS) entry which is preliminary data.</text>
</comment>
<dbReference type="Proteomes" id="UP001057402">
    <property type="component" value="Chromosome 3"/>
</dbReference>
<evidence type="ECO:0000313" key="1">
    <source>
        <dbReference type="EMBL" id="KAI4382551.1"/>
    </source>
</evidence>
<evidence type="ECO:0000313" key="2">
    <source>
        <dbReference type="Proteomes" id="UP001057402"/>
    </source>
</evidence>
<reference evidence="2" key="1">
    <citation type="journal article" date="2023" name="Front. Plant Sci.">
        <title>Chromosomal-level genome assembly of Melastoma candidum provides insights into trichome evolution.</title>
        <authorList>
            <person name="Zhong Y."/>
            <person name="Wu W."/>
            <person name="Sun C."/>
            <person name="Zou P."/>
            <person name="Liu Y."/>
            <person name="Dai S."/>
            <person name="Zhou R."/>
        </authorList>
    </citation>
    <scope>NUCLEOTIDE SEQUENCE [LARGE SCALE GENOMIC DNA]</scope>
</reference>
<dbReference type="EMBL" id="CM042882">
    <property type="protein sequence ID" value="KAI4382551.1"/>
    <property type="molecule type" value="Genomic_DNA"/>
</dbReference>
<accession>A0ACB9RXL6</accession>
<name>A0ACB9RXL6_9MYRT</name>
<gene>
    <name evidence="1" type="ORF">MLD38_008503</name>
</gene>
<sequence>MASPTTSDPAPTTCDGPVLNLINKRIRALRKKLNRITQMESSLSQGKPLNSEQLEVLRSKPSVVASLDELEKLRPSLVSTLQEELSLQPHHDQQSPPPSAPCFAPESSADASVSETDIADLINLLYFGTMFTVASQGDYTSTMLTRIHERSCCLTYDYVTDDDDHPLSDRDLDLIASVSGFLVSRPKDSGLSHEKALRDCLERAKLWLAKSDSPIEPGSSVTYAALRERLNKIMSLEYFTTMPEMKAPVEVAAAAAAGNYASFQVQETFVPVQIEGSVGQVEQKEEVVETDFSGHEAADQSAPPSELLKDEVTGEEPAEYTLDEQENISSLDEELDNQKESDPKDQQYVPRRNYQNYRGGRGSGGGRRGFPNGRGGRTGGRGGGGGGYQNGRGHYYEQPGNYYPRNYYNNQRGRGGGRGGMQPFNSHGSGGQGGHAPADIGVAS</sequence>
<protein>
    <submittedName>
        <fullName evidence="1">Uncharacterized protein</fullName>
    </submittedName>
</protein>
<proteinExistence type="predicted"/>
<organism evidence="1 2">
    <name type="scientific">Melastoma candidum</name>
    <dbReference type="NCBI Taxonomy" id="119954"/>
    <lineage>
        <taxon>Eukaryota</taxon>
        <taxon>Viridiplantae</taxon>
        <taxon>Streptophyta</taxon>
        <taxon>Embryophyta</taxon>
        <taxon>Tracheophyta</taxon>
        <taxon>Spermatophyta</taxon>
        <taxon>Magnoliopsida</taxon>
        <taxon>eudicotyledons</taxon>
        <taxon>Gunneridae</taxon>
        <taxon>Pentapetalae</taxon>
        <taxon>rosids</taxon>
        <taxon>malvids</taxon>
        <taxon>Myrtales</taxon>
        <taxon>Melastomataceae</taxon>
        <taxon>Melastomatoideae</taxon>
        <taxon>Melastomateae</taxon>
        <taxon>Melastoma</taxon>
    </lineage>
</organism>